<accession>A0A0F9TA93</accession>
<dbReference type="Pfam" id="PF19078">
    <property type="entry name" value="Big_12"/>
    <property type="match status" value="1"/>
</dbReference>
<feature type="domain" description="SbsA Ig-like" evidence="4">
    <location>
        <begin position="203"/>
        <end position="312"/>
    </location>
</feature>
<keyword evidence="3" id="KW-0732">Signal</keyword>
<evidence type="ECO:0000259" key="4">
    <source>
        <dbReference type="Pfam" id="PF13205"/>
    </source>
</evidence>
<evidence type="ECO:0000256" key="2">
    <source>
        <dbReference type="ARBA" id="ARBA00022525"/>
    </source>
</evidence>
<comment type="caution">
    <text evidence="7">The sequence shown here is derived from an EMBL/GenBank/DDBJ whole genome shotgun (WGS) entry which is preliminary data.</text>
</comment>
<proteinExistence type="predicted"/>
<comment type="subcellular location">
    <subcellularLocation>
        <location evidence="1">Secreted</location>
    </subcellularLocation>
</comment>
<organism evidence="7">
    <name type="scientific">marine sediment metagenome</name>
    <dbReference type="NCBI Taxonomy" id="412755"/>
    <lineage>
        <taxon>unclassified sequences</taxon>
        <taxon>metagenomes</taxon>
        <taxon>ecological metagenomes</taxon>
    </lineage>
</organism>
<dbReference type="InterPro" id="IPR032812">
    <property type="entry name" value="SbsA_Ig"/>
</dbReference>
<dbReference type="Pfam" id="PF17936">
    <property type="entry name" value="Big_6"/>
    <property type="match status" value="1"/>
</dbReference>
<reference evidence="7" key="1">
    <citation type="journal article" date="2015" name="Nature">
        <title>Complex archaea that bridge the gap between prokaryotes and eukaryotes.</title>
        <authorList>
            <person name="Spang A."/>
            <person name="Saw J.H."/>
            <person name="Jorgensen S.L."/>
            <person name="Zaremba-Niedzwiedzka K."/>
            <person name="Martijn J."/>
            <person name="Lind A.E."/>
            <person name="van Eijk R."/>
            <person name="Schleper C."/>
            <person name="Guy L."/>
            <person name="Ettema T.J."/>
        </authorList>
    </citation>
    <scope>NUCLEOTIDE SEQUENCE</scope>
</reference>
<feature type="domain" description="Bacterial Ig" evidence="5">
    <location>
        <begin position="129"/>
        <end position="197"/>
    </location>
</feature>
<gene>
    <name evidence="7" type="ORF">LCGC14_0352610</name>
</gene>
<evidence type="ECO:0000313" key="7">
    <source>
        <dbReference type="EMBL" id="KKN78160.1"/>
    </source>
</evidence>
<dbReference type="InterPro" id="IPR014755">
    <property type="entry name" value="Cu-Rt/internalin_Ig-like"/>
</dbReference>
<dbReference type="SUPFAM" id="SSF51120">
    <property type="entry name" value="beta-Roll"/>
    <property type="match status" value="2"/>
</dbReference>
<dbReference type="AlphaFoldDB" id="A0A0F9TA93"/>
<dbReference type="PANTHER" id="PTHR38340">
    <property type="entry name" value="S-LAYER PROTEIN"/>
    <property type="match status" value="1"/>
</dbReference>
<keyword evidence="2" id="KW-0964">Secreted</keyword>
<name>A0A0F9TA93_9ZZZZ</name>
<dbReference type="InterPro" id="IPR001343">
    <property type="entry name" value="Hemolysn_Ca-bd"/>
</dbReference>
<dbReference type="Gene3D" id="2.60.40.10">
    <property type="entry name" value="Immunoglobulins"/>
    <property type="match status" value="1"/>
</dbReference>
<evidence type="ECO:0008006" key="8">
    <source>
        <dbReference type="Google" id="ProtNLM"/>
    </source>
</evidence>
<dbReference type="Gene3D" id="2.150.10.10">
    <property type="entry name" value="Serralysin-like metalloprotease, C-terminal"/>
    <property type="match status" value="2"/>
</dbReference>
<dbReference type="InterPro" id="IPR050557">
    <property type="entry name" value="RTX_toxin/Mannuronan_C5-epim"/>
</dbReference>
<dbReference type="PRINTS" id="PR00313">
    <property type="entry name" value="CABNDNGRPT"/>
</dbReference>
<dbReference type="Pfam" id="PF13205">
    <property type="entry name" value="Big_5"/>
    <property type="match status" value="1"/>
</dbReference>
<dbReference type="InterPro" id="IPR013783">
    <property type="entry name" value="Ig-like_fold"/>
</dbReference>
<dbReference type="InterPro" id="IPR044048">
    <property type="entry name" value="Big_12"/>
</dbReference>
<feature type="domain" description="Bacterial Ig-like" evidence="6">
    <location>
        <begin position="3"/>
        <end position="101"/>
    </location>
</feature>
<dbReference type="GO" id="GO:0005509">
    <property type="term" value="F:calcium ion binding"/>
    <property type="evidence" value="ECO:0007669"/>
    <property type="project" value="InterPro"/>
</dbReference>
<protein>
    <recommendedName>
        <fullName evidence="8">SbsA Ig-like domain-containing protein</fullName>
    </recommendedName>
</protein>
<evidence type="ECO:0000256" key="3">
    <source>
        <dbReference type="ARBA" id="ARBA00022729"/>
    </source>
</evidence>
<evidence type="ECO:0000259" key="5">
    <source>
        <dbReference type="Pfam" id="PF17936"/>
    </source>
</evidence>
<dbReference type="PANTHER" id="PTHR38340:SF1">
    <property type="entry name" value="S-LAYER PROTEIN"/>
    <property type="match status" value="1"/>
</dbReference>
<dbReference type="Pfam" id="PF00353">
    <property type="entry name" value="HemolysinCabind"/>
    <property type="match status" value="4"/>
</dbReference>
<dbReference type="EMBL" id="LAZR01000267">
    <property type="protein sequence ID" value="KKN78160.1"/>
    <property type="molecule type" value="Genomic_DNA"/>
</dbReference>
<dbReference type="InterPro" id="IPR011049">
    <property type="entry name" value="Serralysin-like_metalloprot_C"/>
</dbReference>
<dbReference type="InterPro" id="IPR041498">
    <property type="entry name" value="Big_6"/>
</dbReference>
<sequence length="544" mass="53337">MPTPTATITVADTSLIIGETSVVTFTFSEAVTGFDNTDITVGNGTLTAVNSVDGGITWTATLTPSAATEVATNAIVVDMTGVAASDTSVGVGTQNSNNYAIDTIAPTAPTLVLDAASDTGASSSDGITNDTTPLLTGIAEAGATVEIFDGVTSLGTTVADGTTGAFSFTSAALAEGAASFTAVATDTAGNAGAASAALAVTIDTTVPTLASSTPADNATGVAAGANLTLTFSEAIQAGTGNIVIDNGAGDIRTIAVTDATQVTLSGATATINPTADLQAGGGYNVTYAAGVVQDAAGNSIAPVADPTALNFTVAAAATPGGGGGTPTPTPTPPGAVLGDDQPNIINSGISNDQVFAGAGNDVVNGNQGSDLINGNQGDDYVRGGQGDDLVFGGKDNDEVFGDLGDDQVFGDLGDDFVQGNIGNDLVNGGQGNDLVFGGQGNDLVFGGQGDDQIFGDLGNDLLSGDFGNDTMTGGEGADTFLFRLGQGNDVVTDFDFATGDRLDLQGQTYTSAETAGSVTLTLSGGGTIVLQGVPESDFSASYLV</sequence>
<evidence type="ECO:0000256" key="1">
    <source>
        <dbReference type="ARBA" id="ARBA00004613"/>
    </source>
</evidence>
<dbReference type="GO" id="GO:0005576">
    <property type="term" value="C:extracellular region"/>
    <property type="evidence" value="ECO:0007669"/>
    <property type="project" value="UniProtKB-SubCell"/>
</dbReference>
<evidence type="ECO:0000259" key="6">
    <source>
        <dbReference type="Pfam" id="PF19078"/>
    </source>
</evidence>
<dbReference type="Gene3D" id="2.60.40.1220">
    <property type="match status" value="1"/>
</dbReference>